<accession>A0A9R1T6G5</accession>
<keyword evidence="7" id="KW-0325">Glycoprotein</keyword>
<dbReference type="Pfam" id="PF17064">
    <property type="entry name" value="QVR"/>
    <property type="match status" value="1"/>
</dbReference>
<dbReference type="RefSeq" id="XP_011303620.1">
    <property type="nucleotide sequence ID" value="XM_011305318.1"/>
</dbReference>
<dbReference type="KEGG" id="fas:105266874"/>
<keyword evidence="2" id="KW-0336">GPI-anchor</keyword>
<dbReference type="Proteomes" id="UP000694866">
    <property type="component" value="Unplaced"/>
</dbReference>
<sequence>MRMKALFVFSIAASVFTFGDAIQCYICTGCKEPFSSSAASVKNCTQEQGPGAMCAKIIREFHSGKELTARDCIKSGAVRSLSSDVEKSDMSDNDTVTLHMYVCKEDLCNGASSFSPALGLLLISVISVFLMIHNKS</sequence>
<keyword evidence="6 9" id="KW-0472">Membrane</keyword>
<dbReference type="OrthoDB" id="8133109at2759"/>
<name>A0A9R1T6G5_9HYME</name>
<evidence type="ECO:0000256" key="5">
    <source>
        <dbReference type="ARBA" id="ARBA00022989"/>
    </source>
</evidence>
<keyword evidence="3 9" id="KW-0812">Transmembrane</keyword>
<proteinExistence type="predicted"/>
<dbReference type="AlphaFoldDB" id="A0A9R1T6G5"/>
<organism evidence="11 12">
    <name type="scientific">Fopius arisanus</name>
    <dbReference type="NCBI Taxonomy" id="64838"/>
    <lineage>
        <taxon>Eukaryota</taxon>
        <taxon>Metazoa</taxon>
        <taxon>Ecdysozoa</taxon>
        <taxon>Arthropoda</taxon>
        <taxon>Hexapoda</taxon>
        <taxon>Insecta</taxon>
        <taxon>Pterygota</taxon>
        <taxon>Neoptera</taxon>
        <taxon>Endopterygota</taxon>
        <taxon>Hymenoptera</taxon>
        <taxon>Apocrita</taxon>
        <taxon>Ichneumonoidea</taxon>
        <taxon>Braconidae</taxon>
        <taxon>Opiinae</taxon>
        <taxon>Fopius</taxon>
    </lineage>
</organism>
<gene>
    <name evidence="12" type="primary">LOC105266874</name>
</gene>
<feature type="signal peptide" evidence="10">
    <location>
        <begin position="1"/>
        <end position="21"/>
    </location>
</feature>
<dbReference type="GeneID" id="105266874"/>
<evidence type="ECO:0000313" key="11">
    <source>
        <dbReference type="Proteomes" id="UP000694866"/>
    </source>
</evidence>
<dbReference type="InterPro" id="IPR031424">
    <property type="entry name" value="QVR-like"/>
</dbReference>
<dbReference type="Gene3D" id="2.10.60.10">
    <property type="entry name" value="CD59"/>
    <property type="match status" value="1"/>
</dbReference>
<dbReference type="InterPro" id="IPR045860">
    <property type="entry name" value="Snake_toxin-like_sf"/>
</dbReference>
<evidence type="ECO:0000256" key="10">
    <source>
        <dbReference type="SAM" id="SignalP"/>
    </source>
</evidence>
<evidence type="ECO:0000256" key="3">
    <source>
        <dbReference type="ARBA" id="ARBA00022692"/>
    </source>
</evidence>
<evidence type="ECO:0000256" key="8">
    <source>
        <dbReference type="ARBA" id="ARBA00023288"/>
    </source>
</evidence>
<keyword evidence="11" id="KW-1185">Reference proteome</keyword>
<protein>
    <recommendedName>
        <fullName evidence="13">Protein sleepless</fullName>
    </recommendedName>
</protein>
<keyword evidence="5 9" id="KW-1133">Transmembrane helix</keyword>
<dbReference type="SUPFAM" id="SSF57302">
    <property type="entry name" value="Snake toxin-like"/>
    <property type="match status" value="1"/>
</dbReference>
<dbReference type="GO" id="GO:0030431">
    <property type="term" value="P:sleep"/>
    <property type="evidence" value="ECO:0007669"/>
    <property type="project" value="InterPro"/>
</dbReference>
<dbReference type="InterPro" id="IPR050975">
    <property type="entry name" value="Sleep_regulator"/>
</dbReference>
<evidence type="ECO:0000256" key="2">
    <source>
        <dbReference type="ARBA" id="ARBA00022622"/>
    </source>
</evidence>
<dbReference type="GO" id="GO:0098552">
    <property type="term" value="C:side of membrane"/>
    <property type="evidence" value="ECO:0007669"/>
    <property type="project" value="UniProtKB-KW"/>
</dbReference>
<dbReference type="PANTHER" id="PTHR33562">
    <property type="entry name" value="ATILLA, ISOFORM B-RELATED-RELATED"/>
    <property type="match status" value="1"/>
</dbReference>
<reference evidence="12" key="1">
    <citation type="submission" date="2025-08" db="UniProtKB">
        <authorList>
            <consortium name="RefSeq"/>
        </authorList>
    </citation>
    <scope>IDENTIFICATION</scope>
    <source>
        <strain evidence="12">USDA-PBARC FA_bdor</strain>
        <tissue evidence="12">Whole organism</tissue>
    </source>
</reference>
<evidence type="ECO:0000256" key="1">
    <source>
        <dbReference type="ARBA" id="ARBA00004589"/>
    </source>
</evidence>
<evidence type="ECO:0000256" key="7">
    <source>
        <dbReference type="ARBA" id="ARBA00023180"/>
    </source>
</evidence>
<feature type="chain" id="PRO_5040379799" description="Protein sleepless" evidence="10">
    <location>
        <begin position="22"/>
        <end position="136"/>
    </location>
</feature>
<evidence type="ECO:0000256" key="9">
    <source>
        <dbReference type="SAM" id="Phobius"/>
    </source>
</evidence>
<dbReference type="GO" id="GO:0032222">
    <property type="term" value="P:regulation of synaptic transmission, cholinergic"/>
    <property type="evidence" value="ECO:0007669"/>
    <property type="project" value="InterPro"/>
</dbReference>
<keyword evidence="8" id="KW-0449">Lipoprotein</keyword>
<evidence type="ECO:0000313" key="12">
    <source>
        <dbReference type="RefSeq" id="XP_011303620.1"/>
    </source>
</evidence>
<evidence type="ECO:0000256" key="4">
    <source>
        <dbReference type="ARBA" id="ARBA00022729"/>
    </source>
</evidence>
<comment type="subcellular location">
    <subcellularLocation>
        <location evidence="1">Membrane</location>
        <topology evidence="1">Lipid-anchor</topology>
        <topology evidence="1">GPI-anchor</topology>
    </subcellularLocation>
</comment>
<evidence type="ECO:0000256" key="6">
    <source>
        <dbReference type="ARBA" id="ARBA00023136"/>
    </source>
</evidence>
<feature type="transmembrane region" description="Helical" evidence="9">
    <location>
        <begin position="113"/>
        <end position="132"/>
    </location>
</feature>
<evidence type="ECO:0008006" key="13">
    <source>
        <dbReference type="Google" id="ProtNLM"/>
    </source>
</evidence>
<keyword evidence="4 10" id="KW-0732">Signal</keyword>